<evidence type="ECO:0000313" key="2">
    <source>
        <dbReference type="Proteomes" id="UP001501231"/>
    </source>
</evidence>
<name>A0ABN3IQ22_9ACTN</name>
<gene>
    <name evidence="1" type="ORF">GCM10010191_19440</name>
</gene>
<organism evidence="1 2">
    <name type="scientific">Actinomadura vinacea</name>
    <dbReference type="NCBI Taxonomy" id="115336"/>
    <lineage>
        <taxon>Bacteria</taxon>
        <taxon>Bacillati</taxon>
        <taxon>Actinomycetota</taxon>
        <taxon>Actinomycetes</taxon>
        <taxon>Streptosporangiales</taxon>
        <taxon>Thermomonosporaceae</taxon>
        <taxon>Actinomadura</taxon>
    </lineage>
</organism>
<reference evidence="1 2" key="1">
    <citation type="journal article" date="2019" name="Int. J. Syst. Evol. Microbiol.">
        <title>The Global Catalogue of Microorganisms (GCM) 10K type strain sequencing project: providing services to taxonomists for standard genome sequencing and annotation.</title>
        <authorList>
            <consortium name="The Broad Institute Genomics Platform"/>
            <consortium name="The Broad Institute Genome Sequencing Center for Infectious Disease"/>
            <person name="Wu L."/>
            <person name="Ma J."/>
        </authorList>
    </citation>
    <scope>NUCLEOTIDE SEQUENCE [LARGE SCALE GENOMIC DNA]</scope>
    <source>
        <strain evidence="1 2">JCM 3325</strain>
    </source>
</reference>
<dbReference type="RefSeq" id="WP_344588340.1">
    <property type="nucleotide sequence ID" value="NZ_BAAARW010000006.1"/>
</dbReference>
<dbReference type="EMBL" id="BAAARW010000006">
    <property type="protein sequence ID" value="GAA2410615.1"/>
    <property type="molecule type" value="Genomic_DNA"/>
</dbReference>
<sequence length="119" mass="12895">MAIDQLAGELMDVLFDAYPGDARLLGVRDHADRPTDHTEATGPAHGARQAVDFMVEHTATNRVEIEAPAYMVGRMEIQHIRAAVAAPLDETFHDVVPDTGPLPMEVLDEVVQAWAGGQP</sequence>
<evidence type="ECO:0000313" key="1">
    <source>
        <dbReference type="EMBL" id="GAA2410615.1"/>
    </source>
</evidence>
<proteinExistence type="predicted"/>
<keyword evidence="2" id="KW-1185">Reference proteome</keyword>
<comment type="caution">
    <text evidence="1">The sequence shown here is derived from an EMBL/GenBank/DDBJ whole genome shotgun (WGS) entry which is preliminary data.</text>
</comment>
<dbReference type="Proteomes" id="UP001501231">
    <property type="component" value="Unassembled WGS sequence"/>
</dbReference>
<protein>
    <submittedName>
        <fullName evidence="1">Uncharacterized protein</fullName>
    </submittedName>
</protein>
<accession>A0ABN3IQ22</accession>